<evidence type="ECO:0000313" key="16">
    <source>
        <dbReference type="Proteomes" id="UP000646426"/>
    </source>
</evidence>
<evidence type="ECO:0000256" key="3">
    <source>
        <dbReference type="ARBA" id="ARBA00011245"/>
    </source>
</evidence>
<keyword evidence="11 13" id="KW-0998">Cell outer membrane</keyword>
<organism evidence="15 16">
    <name type="scientific">Cognatilysobacter bugurensis</name>
    <dbReference type="NCBI Taxonomy" id="543356"/>
    <lineage>
        <taxon>Bacteria</taxon>
        <taxon>Pseudomonadati</taxon>
        <taxon>Pseudomonadota</taxon>
        <taxon>Gammaproteobacteria</taxon>
        <taxon>Lysobacterales</taxon>
        <taxon>Lysobacteraceae</taxon>
        <taxon>Cognatilysobacter</taxon>
    </lineage>
</organism>
<dbReference type="CDD" id="cd16326">
    <property type="entry name" value="LolB"/>
    <property type="match status" value="1"/>
</dbReference>
<dbReference type="RefSeq" id="WP_189457848.1">
    <property type="nucleotide sequence ID" value="NZ_BMYD01000007.1"/>
</dbReference>
<reference evidence="15" key="2">
    <citation type="submission" date="2020-09" db="EMBL/GenBank/DDBJ databases">
        <authorList>
            <person name="Sun Q."/>
            <person name="Kim S."/>
        </authorList>
    </citation>
    <scope>NUCLEOTIDE SEQUENCE</scope>
    <source>
        <strain evidence="15">KCTC 23077</strain>
    </source>
</reference>
<dbReference type="InterPro" id="IPR004565">
    <property type="entry name" value="OM_lipoprot_LolB"/>
</dbReference>
<evidence type="ECO:0000256" key="7">
    <source>
        <dbReference type="ARBA" id="ARBA00022927"/>
    </source>
</evidence>
<comment type="subcellular location">
    <subcellularLocation>
        <location evidence="1 13">Cell outer membrane</location>
        <topology evidence="1 13">Lipid-anchor</topology>
    </subcellularLocation>
</comment>
<dbReference type="EMBL" id="BMYD01000007">
    <property type="protein sequence ID" value="GHA89514.1"/>
    <property type="molecule type" value="Genomic_DNA"/>
</dbReference>
<evidence type="ECO:0000256" key="9">
    <source>
        <dbReference type="ARBA" id="ARBA00023139"/>
    </source>
</evidence>
<comment type="caution">
    <text evidence="15">The sequence shown here is derived from an EMBL/GenBank/DDBJ whole genome shotgun (WGS) entry which is preliminary data.</text>
</comment>
<evidence type="ECO:0000313" key="15">
    <source>
        <dbReference type="EMBL" id="GHA89514.1"/>
    </source>
</evidence>
<evidence type="ECO:0000256" key="10">
    <source>
        <dbReference type="ARBA" id="ARBA00023186"/>
    </source>
</evidence>
<evidence type="ECO:0000256" key="14">
    <source>
        <dbReference type="SAM" id="SignalP"/>
    </source>
</evidence>
<dbReference type="AlphaFoldDB" id="A0A918T4G5"/>
<keyword evidence="16" id="KW-1185">Reference proteome</keyword>
<keyword evidence="12 13" id="KW-0449">Lipoprotein</keyword>
<proteinExistence type="inferred from homology"/>
<dbReference type="PROSITE" id="PS51257">
    <property type="entry name" value="PROKAR_LIPOPROTEIN"/>
    <property type="match status" value="1"/>
</dbReference>
<dbReference type="GO" id="GO:0009279">
    <property type="term" value="C:cell outer membrane"/>
    <property type="evidence" value="ECO:0007669"/>
    <property type="project" value="UniProtKB-SubCell"/>
</dbReference>
<dbReference type="GO" id="GO:0015031">
    <property type="term" value="P:protein transport"/>
    <property type="evidence" value="ECO:0007669"/>
    <property type="project" value="UniProtKB-KW"/>
</dbReference>
<feature type="chain" id="PRO_5036745694" description="Outer-membrane lipoprotein LolB" evidence="14">
    <location>
        <begin position="20"/>
        <end position="202"/>
    </location>
</feature>
<evidence type="ECO:0000256" key="4">
    <source>
        <dbReference type="ARBA" id="ARBA00016202"/>
    </source>
</evidence>
<name>A0A918T4G5_9GAMM</name>
<comment type="subunit">
    <text evidence="3 13">Monomer.</text>
</comment>
<evidence type="ECO:0000256" key="12">
    <source>
        <dbReference type="ARBA" id="ARBA00023288"/>
    </source>
</evidence>
<feature type="signal peptide" evidence="14">
    <location>
        <begin position="1"/>
        <end position="19"/>
    </location>
</feature>
<keyword evidence="10 13" id="KW-0143">Chaperone</keyword>
<comment type="function">
    <text evidence="13">Plays a critical role in the incorporation of lipoproteins in the outer membrane after they are released by the LolA protein.</text>
</comment>
<evidence type="ECO:0000256" key="6">
    <source>
        <dbReference type="ARBA" id="ARBA00022729"/>
    </source>
</evidence>
<keyword evidence="5 13" id="KW-0813">Transport</keyword>
<keyword evidence="7 13" id="KW-0653">Protein transport</keyword>
<keyword evidence="9 13" id="KW-0564">Palmitate</keyword>
<evidence type="ECO:0000256" key="13">
    <source>
        <dbReference type="HAMAP-Rule" id="MF_00233"/>
    </source>
</evidence>
<dbReference type="NCBIfam" id="TIGR00548">
    <property type="entry name" value="lolB"/>
    <property type="match status" value="1"/>
</dbReference>
<protein>
    <recommendedName>
        <fullName evidence="4 13">Outer-membrane lipoprotein LolB</fullName>
    </recommendedName>
</protein>
<gene>
    <name evidence="13 15" type="primary">lolB</name>
    <name evidence="15" type="ORF">GCM10007067_29220</name>
</gene>
<evidence type="ECO:0000256" key="8">
    <source>
        <dbReference type="ARBA" id="ARBA00023136"/>
    </source>
</evidence>
<evidence type="ECO:0000256" key="1">
    <source>
        <dbReference type="ARBA" id="ARBA00004459"/>
    </source>
</evidence>
<dbReference type="GO" id="GO:0044874">
    <property type="term" value="P:lipoprotein localization to outer membrane"/>
    <property type="evidence" value="ECO:0007669"/>
    <property type="project" value="UniProtKB-UniRule"/>
</dbReference>
<evidence type="ECO:0000256" key="11">
    <source>
        <dbReference type="ARBA" id="ARBA00023237"/>
    </source>
</evidence>
<sequence>MIRIATVLLSLALAACASAPMRTGPAVSEAAAEAAQQSREVALREDADWTLTGRIAVSNGRDGGSGRLEWRQAGERFEVGLSAPVTRQGWRLSGDAGQARLEGLDGGPRVGADASDLLRTATGWDIPVVALADWVRGARAGALGPATIHYDATGRPARIEQGGWTIDYRWPDAASEPLLPSRVDARRGEARVRLLVDSWGET</sequence>
<accession>A0A918T4G5</accession>
<dbReference type="HAMAP" id="MF_00233">
    <property type="entry name" value="LolB"/>
    <property type="match status" value="1"/>
</dbReference>
<dbReference type="SUPFAM" id="SSF89392">
    <property type="entry name" value="Prokaryotic lipoproteins and lipoprotein localization factors"/>
    <property type="match status" value="1"/>
</dbReference>
<evidence type="ECO:0000256" key="5">
    <source>
        <dbReference type="ARBA" id="ARBA00022448"/>
    </source>
</evidence>
<comment type="similarity">
    <text evidence="2 13">Belongs to the LolB family.</text>
</comment>
<dbReference type="Pfam" id="PF03550">
    <property type="entry name" value="LolB"/>
    <property type="match status" value="1"/>
</dbReference>
<dbReference type="InterPro" id="IPR029046">
    <property type="entry name" value="LolA/LolB/LppX"/>
</dbReference>
<reference evidence="15" key="1">
    <citation type="journal article" date="2014" name="Int. J. Syst. Evol. Microbiol.">
        <title>Complete genome sequence of Corynebacterium casei LMG S-19264T (=DSM 44701T), isolated from a smear-ripened cheese.</title>
        <authorList>
            <consortium name="US DOE Joint Genome Institute (JGI-PGF)"/>
            <person name="Walter F."/>
            <person name="Albersmeier A."/>
            <person name="Kalinowski J."/>
            <person name="Ruckert C."/>
        </authorList>
    </citation>
    <scope>NUCLEOTIDE SEQUENCE</scope>
    <source>
        <strain evidence="15">KCTC 23077</strain>
    </source>
</reference>
<dbReference type="Proteomes" id="UP000646426">
    <property type="component" value="Unassembled WGS sequence"/>
</dbReference>
<dbReference type="Gene3D" id="2.50.20.10">
    <property type="entry name" value="Lipoprotein localisation LolA/LolB/LppX"/>
    <property type="match status" value="1"/>
</dbReference>
<evidence type="ECO:0000256" key="2">
    <source>
        <dbReference type="ARBA" id="ARBA00009696"/>
    </source>
</evidence>
<keyword evidence="6 13" id="KW-0732">Signal</keyword>
<keyword evidence="8 13" id="KW-0472">Membrane</keyword>